<dbReference type="AlphaFoldDB" id="A0A1M5VR13"/>
<dbReference type="Pfam" id="PF01555">
    <property type="entry name" value="N6_N4_Mtase"/>
    <property type="match status" value="1"/>
</dbReference>
<gene>
    <name evidence="10" type="ORF">SAMN02745135_02076</name>
</gene>
<evidence type="ECO:0000256" key="2">
    <source>
        <dbReference type="ARBA" id="ARBA00022603"/>
    </source>
</evidence>
<dbReference type="CDD" id="cd02440">
    <property type="entry name" value="AdoMet_MTases"/>
    <property type="match status" value="1"/>
</dbReference>
<name>A0A1M5VR13_9FIRM</name>
<dbReference type="InterPro" id="IPR002941">
    <property type="entry name" value="DNA_methylase_N4/N6"/>
</dbReference>
<dbReference type="InterPro" id="IPR029063">
    <property type="entry name" value="SAM-dependent_MTases_sf"/>
</dbReference>
<dbReference type="GO" id="GO:0009307">
    <property type="term" value="P:DNA restriction-modification system"/>
    <property type="evidence" value="ECO:0007669"/>
    <property type="project" value="UniProtKB-KW"/>
</dbReference>
<dbReference type="PANTHER" id="PTHR13370">
    <property type="entry name" value="RNA METHYLASE-RELATED"/>
    <property type="match status" value="1"/>
</dbReference>
<accession>A0A1M5VR13</accession>
<evidence type="ECO:0000256" key="1">
    <source>
        <dbReference type="ARBA" id="ARBA00010203"/>
    </source>
</evidence>
<dbReference type="GO" id="GO:0032259">
    <property type="term" value="P:methylation"/>
    <property type="evidence" value="ECO:0007669"/>
    <property type="project" value="UniProtKB-KW"/>
</dbReference>
<dbReference type="OrthoDB" id="9800801at2"/>
<evidence type="ECO:0000313" key="10">
    <source>
        <dbReference type="EMBL" id="SHH77667.1"/>
    </source>
</evidence>
<keyword evidence="4" id="KW-0949">S-adenosyl-L-methionine</keyword>
<evidence type="ECO:0000259" key="9">
    <source>
        <dbReference type="Pfam" id="PF01555"/>
    </source>
</evidence>
<evidence type="ECO:0000256" key="7">
    <source>
        <dbReference type="ARBA" id="ARBA00049120"/>
    </source>
</evidence>
<keyword evidence="3" id="KW-0808">Transferase</keyword>
<evidence type="ECO:0000256" key="8">
    <source>
        <dbReference type="RuleBase" id="RU362026"/>
    </source>
</evidence>
<evidence type="ECO:0000313" key="11">
    <source>
        <dbReference type="Proteomes" id="UP000183967"/>
    </source>
</evidence>
<dbReference type="GO" id="GO:0015667">
    <property type="term" value="F:site-specific DNA-methyltransferase (cytosine-N4-specific) activity"/>
    <property type="evidence" value="ECO:0007669"/>
    <property type="project" value="UniProtKB-EC"/>
</dbReference>
<dbReference type="GO" id="GO:0003677">
    <property type="term" value="F:DNA binding"/>
    <property type="evidence" value="ECO:0007669"/>
    <property type="project" value="UniProtKB-KW"/>
</dbReference>
<dbReference type="InterPro" id="IPR001091">
    <property type="entry name" value="RM_Methyltransferase"/>
</dbReference>
<feature type="domain" description="DNA methylase N-4/N-6" evidence="9">
    <location>
        <begin position="157"/>
        <end position="373"/>
    </location>
</feature>
<keyword evidence="6" id="KW-0238">DNA-binding</keyword>
<evidence type="ECO:0000256" key="6">
    <source>
        <dbReference type="ARBA" id="ARBA00023125"/>
    </source>
</evidence>
<dbReference type="EC" id="2.1.1.-" evidence="8"/>
<dbReference type="Proteomes" id="UP000183967">
    <property type="component" value="Unassembled WGS sequence"/>
</dbReference>
<proteinExistence type="inferred from homology"/>
<dbReference type="PRINTS" id="PR00508">
    <property type="entry name" value="S21N4MTFRASE"/>
</dbReference>
<reference evidence="11" key="1">
    <citation type="submission" date="2016-11" db="EMBL/GenBank/DDBJ databases">
        <authorList>
            <person name="Varghese N."/>
            <person name="Submissions S."/>
        </authorList>
    </citation>
    <scope>NUCLEOTIDE SEQUENCE [LARGE SCALE GENOMIC DNA]</scope>
    <source>
        <strain evidence="11">DSM 13643</strain>
    </source>
</reference>
<sequence>MKKVKYKDIEFPINKGLTFEEYNLLQKIDEQFSKDDLYIEYSNNNLIVHLNKLNLDKFEKLIKSVDITNESIFYTILENIKSIGSYGIKGGKRVFVDYNKERKVSNRKSKEKKRNKQFYTAGHNFSTENNECPEKFLNKIICGDSEQVLKELPDNCIDLILTSPPYNFGLEYDNNDDSHYWENYFKKIESIFSECIRVLKYGGRFILNVQPLFSDYIPTHHIFSNFFIKNKMIWKGEILWEKNNYNCKYTSWGSWLSPSSPYLKYTWEFIEIYCKGDLKKPGPKDKIDLTPEEFKSWVVAKWSIAPERRMKEYGHPAMFPEELARRAIKLFSYQDDIILDPFNGAGTTTVVAKKNKRRYIGIDISEEYCKVAQNRINSLENDKCHVQENFLD</sequence>
<evidence type="ECO:0000256" key="3">
    <source>
        <dbReference type="ARBA" id="ARBA00022679"/>
    </source>
</evidence>
<keyword evidence="5" id="KW-0680">Restriction system</keyword>
<protein>
    <recommendedName>
        <fullName evidence="8">Methyltransferase</fullName>
        <ecNumber evidence="8">2.1.1.-</ecNumber>
    </recommendedName>
</protein>
<evidence type="ECO:0000256" key="4">
    <source>
        <dbReference type="ARBA" id="ARBA00022691"/>
    </source>
</evidence>
<organism evidence="10 11">
    <name type="scientific">Caloranaerobacter azorensis DSM 13643</name>
    <dbReference type="NCBI Taxonomy" id="1121264"/>
    <lineage>
        <taxon>Bacteria</taxon>
        <taxon>Bacillati</taxon>
        <taxon>Bacillota</taxon>
        <taxon>Tissierellia</taxon>
        <taxon>Tissierellales</taxon>
        <taxon>Thermohalobacteraceae</taxon>
        <taxon>Caloranaerobacter</taxon>
    </lineage>
</organism>
<dbReference type="Gene3D" id="3.40.50.150">
    <property type="entry name" value="Vaccinia Virus protein VP39"/>
    <property type="match status" value="1"/>
</dbReference>
<dbReference type="GO" id="GO:0008170">
    <property type="term" value="F:N-methyltransferase activity"/>
    <property type="evidence" value="ECO:0007669"/>
    <property type="project" value="InterPro"/>
</dbReference>
<keyword evidence="11" id="KW-1185">Reference proteome</keyword>
<dbReference type="InterPro" id="IPR017985">
    <property type="entry name" value="MeTrfase_CN4_CS"/>
</dbReference>
<comment type="catalytic activity">
    <reaction evidence="7">
        <text>a 2'-deoxycytidine in DNA + S-adenosyl-L-methionine = an N(4)-methyl-2'-deoxycytidine in DNA + S-adenosyl-L-homocysteine + H(+)</text>
        <dbReference type="Rhea" id="RHEA:16857"/>
        <dbReference type="Rhea" id="RHEA-COMP:11369"/>
        <dbReference type="Rhea" id="RHEA-COMP:13674"/>
        <dbReference type="ChEBI" id="CHEBI:15378"/>
        <dbReference type="ChEBI" id="CHEBI:57856"/>
        <dbReference type="ChEBI" id="CHEBI:59789"/>
        <dbReference type="ChEBI" id="CHEBI:85452"/>
        <dbReference type="ChEBI" id="CHEBI:137933"/>
        <dbReference type="EC" id="2.1.1.113"/>
    </reaction>
</comment>
<dbReference type="PANTHER" id="PTHR13370:SF3">
    <property type="entry name" value="TRNA (GUANINE(10)-N2)-METHYLTRANSFERASE HOMOLOG"/>
    <property type="match status" value="1"/>
</dbReference>
<dbReference type="PROSITE" id="PS00093">
    <property type="entry name" value="N4_MTASE"/>
    <property type="match status" value="1"/>
</dbReference>
<dbReference type="RefSeq" id="WP_073197483.1">
    <property type="nucleotide sequence ID" value="NZ_FQXO01000070.1"/>
</dbReference>
<dbReference type="GO" id="GO:0005737">
    <property type="term" value="C:cytoplasm"/>
    <property type="evidence" value="ECO:0007669"/>
    <property type="project" value="TreeGrafter"/>
</dbReference>
<keyword evidence="2 10" id="KW-0489">Methyltransferase</keyword>
<evidence type="ECO:0000256" key="5">
    <source>
        <dbReference type="ARBA" id="ARBA00022747"/>
    </source>
</evidence>
<dbReference type="SUPFAM" id="SSF53335">
    <property type="entry name" value="S-adenosyl-L-methionine-dependent methyltransferases"/>
    <property type="match status" value="1"/>
</dbReference>
<dbReference type="EMBL" id="FQXO01000070">
    <property type="protein sequence ID" value="SHH77667.1"/>
    <property type="molecule type" value="Genomic_DNA"/>
</dbReference>
<comment type="similarity">
    <text evidence="1">Belongs to the N(4)/N(6)-methyltransferase family. N(4) subfamily.</text>
</comment>